<name>A0A1T4P908_9FIRM</name>
<dbReference type="Pfam" id="PF13439">
    <property type="entry name" value="Glyco_transf_4"/>
    <property type="match status" value="1"/>
</dbReference>
<dbReference type="PANTHER" id="PTHR45947:SF3">
    <property type="entry name" value="SULFOQUINOVOSYL TRANSFERASE SQD2"/>
    <property type="match status" value="1"/>
</dbReference>
<dbReference type="InterPro" id="IPR028098">
    <property type="entry name" value="Glyco_trans_4-like_N"/>
</dbReference>
<dbReference type="InterPro" id="IPR050194">
    <property type="entry name" value="Glycosyltransferase_grp1"/>
</dbReference>
<dbReference type="GO" id="GO:0016757">
    <property type="term" value="F:glycosyltransferase activity"/>
    <property type="evidence" value="ECO:0007669"/>
    <property type="project" value="InterPro"/>
</dbReference>
<organism evidence="3 4">
    <name type="scientific">Garciella nitratireducens DSM 15102</name>
    <dbReference type="NCBI Taxonomy" id="1121911"/>
    <lineage>
        <taxon>Bacteria</taxon>
        <taxon>Bacillati</taxon>
        <taxon>Bacillota</taxon>
        <taxon>Clostridia</taxon>
        <taxon>Eubacteriales</taxon>
        <taxon>Eubacteriaceae</taxon>
        <taxon>Garciella</taxon>
    </lineage>
</organism>
<dbReference type="InterPro" id="IPR001296">
    <property type="entry name" value="Glyco_trans_1"/>
</dbReference>
<protein>
    <submittedName>
        <fullName evidence="3">Glycosyltransferase involved in cell wall bisynthesis</fullName>
    </submittedName>
</protein>
<keyword evidence="4" id="KW-1185">Reference proteome</keyword>
<dbReference type="EMBL" id="FUWV01000015">
    <property type="protein sequence ID" value="SJZ87871.1"/>
    <property type="molecule type" value="Genomic_DNA"/>
</dbReference>
<dbReference type="SUPFAM" id="SSF53756">
    <property type="entry name" value="UDP-Glycosyltransferase/glycogen phosphorylase"/>
    <property type="match status" value="1"/>
</dbReference>
<feature type="domain" description="Glycosyltransferase subfamily 4-like N-terminal" evidence="2">
    <location>
        <begin position="17"/>
        <end position="176"/>
    </location>
</feature>
<sequence>MTEPIRVLHVFGRLDTGGAETMIMNVYRNIDRSKVQFDFIVHTKEKCDFDGEVKHLGGKIHRIQQYIGRNHFQYKKAWHNFFRQHPEYNIIHGHMRSTAAIYLKIAKQYGLTTIAHSHSTSSGSGFSAIAKNILQYPIRYISDYFFACSENAGKWLFGKQILRSNKFFIVKNTIDSKSFVFNKLVRLKKRKEFNIEDKFVIGHIGRFSYPKNHMFLLDIFKEIHKENENAILMLVGDGELRQQIERKIIDLNLLDNVIFTGVRSDVPELLQAMDVFVFPSLYEGLGIVTIEAQAAGVPCIVADTIPKEAYVTDLIKPICLKESAIIWAENILKYTNKFKRRNTYEEIKNSGYDILETTKWLQDFYMGSETNYD</sequence>
<evidence type="ECO:0000313" key="3">
    <source>
        <dbReference type="EMBL" id="SJZ87871.1"/>
    </source>
</evidence>
<reference evidence="3 4" key="1">
    <citation type="submission" date="2017-02" db="EMBL/GenBank/DDBJ databases">
        <authorList>
            <person name="Peterson S.W."/>
        </authorList>
    </citation>
    <scope>NUCLEOTIDE SEQUENCE [LARGE SCALE GENOMIC DNA]</scope>
    <source>
        <strain evidence="3 4">DSM 15102</strain>
    </source>
</reference>
<dbReference type="OrthoDB" id="9806653at2"/>
<evidence type="ECO:0000313" key="4">
    <source>
        <dbReference type="Proteomes" id="UP000196365"/>
    </source>
</evidence>
<evidence type="ECO:0000259" key="2">
    <source>
        <dbReference type="Pfam" id="PF13439"/>
    </source>
</evidence>
<proteinExistence type="predicted"/>
<dbReference type="Gene3D" id="3.40.50.2000">
    <property type="entry name" value="Glycogen Phosphorylase B"/>
    <property type="match status" value="2"/>
</dbReference>
<dbReference type="CDD" id="cd03812">
    <property type="entry name" value="GT4_CapH-like"/>
    <property type="match status" value="1"/>
</dbReference>
<dbReference type="Pfam" id="PF00534">
    <property type="entry name" value="Glycos_transf_1"/>
    <property type="match status" value="1"/>
</dbReference>
<dbReference type="AlphaFoldDB" id="A0A1T4P908"/>
<gene>
    <name evidence="3" type="ORF">SAMN02745973_01975</name>
</gene>
<keyword evidence="3" id="KW-0808">Transferase</keyword>
<evidence type="ECO:0000259" key="1">
    <source>
        <dbReference type="Pfam" id="PF00534"/>
    </source>
</evidence>
<dbReference type="Proteomes" id="UP000196365">
    <property type="component" value="Unassembled WGS sequence"/>
</dbReference>
<dbReference type="RefSeq" id="WP_087679333.1">
    <property type="nucleotide sequence ID" value="NZ_FUWV01000015.1"/>
</dbReference>
<accession>A0A1T4P908</accession>
<dbReference type="PANTHER" id="PTHR45947">
    <property type="entry name" value="SULFOQUINOVOSYL TRANSFERASE SQD2"/>
    <property type="match status" value="1"/>
</dbReference>
<feature type="domain" description="Glycosyl transferase family 1" evidence="1">
    <location>
        <begin position="188"/>
        <end position="336"/>
    </location>
</feature>